<organism evidence="9 12">
    <name type="scientific">Escherichia coli</name>
    <dbReference type="NCBI Taxonomy" id="562"/>
    <lineage>
        <taxon>Bacteria</taxon>
        <taxon>Pseudomonadati</taxon>
        <taxon>Pseudomonadota</taxon>
        <taxon>Gammaproteobacteria</taxon>
        <taxon>Enterobacterales</taxon>
        <taxon>Enterobacteriaceae</taxon>
        <taxon>Escherichia</taxon>
    </lineage>
</organism>
<reference evidence="9" key="1">
    <citation type="journal article" date="2018" name="Genome Biol.">
        <title>SKESA: strategic k-mer extension for scrupulous assemblies.</title>
        <authorList>
            <person name="Souvorov A."/>
            <person name="Agarwala R."/>
            <person name="Lipman D.J."/>
        </authorList>
    </citation>
    <scope>NUCLEOTIDE SEQUENCE</scope>
    <source>
        <strain evidence="9">SJP41</strain>
    </source>
</reference>
<dbReference type="SUPFAM" id="SSF140931">
    <property type="entry name" value="Fic-like"/>
    <property type="match status" value="1"/>
</dbReference>
<dbReference type="GO" id="GO:0070733">
    <property type="term" value="F:AMPylase activity"/>
    <property type="evidence" value="ECO:0007669"/>
    <property type="project" value="UniProtKB-EC"/>
</dbReference>
<feature type="domain" description="Fido" evidence="8">
    <location>
        <begin position="189"/>
        <end position="334"/>
    </location>
</feature>
<comment type="caution">
    <text evidence="9">The sequence shown here is derived from an EMBL/GenBank/DDBJ whole genome shotgun (WGS) entry which is preliminary data.</text>
</comment>
<dbReference type="InterPro" id="IPR036597">
    <property type="entry name" value="Fido-like_dom_sf"/>
</dbReference>
<keyword evidence="4" id="KW-0067">ATP-binding</keyword>
<name>A0A1M0RZY6_ECOLX</name>
<protein>
    <recommendedName>
        <fullName evidence="5">protein adenylyltransferase</fullName>
        <ecNumber evidence="5">2.7.7.108</ecNumber>
    </recommendedName>
</protein>
<accession>A0A1M0RZY6</accession>
<keyword evidence="3" id="KW-0547">Nucleotide-binding</keyword>
<gene>
    <name evidence="10" type="ORF">GUC01_09550</name>
    <name evidence="9" type="ORF">J8F57_004596</name>
</gene>
<comment type="catalytic activity">
    <reaction evidence="7">
        <text>L-tyrosyl-[protein] + ATP = O-(5'-adenylyl)-L-tyrosyl-[protein] + diphosphate</text>
        <dbReference type="Rhea" id="RHEA:54288"/>
        <dbReference type="Rhea" id="RHEA-COMP:10136"/>
        <dbReference type="Rhea" id="RHEA-COMP:13846"/>
        <dbReference type="ChEBI" id="CHEBI:30616"/>
        <dbReference type="ChEBI" id="CHEBI:33019"/>
        <dbReference type="ChEBI" id="CHEBI:46858"/>
        <dbReference type="ChEBI" id="CHEBI:83624"/>
        <dbReference type="EC" id="2.7.7.108"/>
    </reaction>
</comment>
<evidence type="ECO:0000313" key="11">
    <source>
        <dbReference type="Proteomes" id="UP000475070"/>
    </source>
</evidence>
<dbReference type="InterPro" id="IPR003812">
    <property type="entry name" value="Fido"/>
</dbReference>
<dbReference type="EMBL" id="DADPIR010000048">
    <property type="protein sequence ID" value="HAZ7494296.1"/>
    <property type="molecule type" value="Genomic_DNA"/>
</dbReference>
<evidence type="ECO:0000259" key="8">
    <source>
        <dbReference type="PROSITE" id="PS51459"/>
    </source>
</evidence>
<dbReference type="RefSeq" id="WP_023155462.1">
    <property type="nucleotide sequence ID" value="NZ_AP022409.1"/>
</dbReference>
<proteinExistence type="predicted"/>
<dbReference type="EC" id="2.7.7.108" evidence="5"/>
<evidence type="ECO:0000256" key="7">
    <source>
        <dbReference type="ARBA" id="ARBA00048696"/>
    </source>
</evidence>
<dbReference type="GO" id="GO:0005524">
    <property type="term" value="F:ATP binding"/>
    <property type="evidence" value="ECO:0007669"/>
    <property type="project" value="UniProtKB-KW"/>
</dbReference>
<dbReference type="GO" id="GO:0051302">
    <property type="term" value="P:regulation of cell division"/>
    <property type="evidence" value="ECO:0007669"/>
    <property type="project" value="TreeGrafter"/>
</dbReference>
<reference evidence="9" key="3">
    <citation type="submission" date="2021-03" db="EMBL/GenBank/DDBJ databases">
        <authorList>
            <consortium name="NCBI Pathogen Detection Project"/>
        </authorList>
    </citation>
    <scope>NUCLEOTIDE SEQUENCE</scope>
    <source>
        <strain evidence="9">SJP41</strain>
    </source>
</reference>
<evidence type="ECO:0000313" key="9">
    <source>
        <dbReference type="EMBL" id="HAZ7494296.1"/>
    </source>
</evidence>
<evidence type="ECO:0000313" key="12">
    <source>
        <dbReference type="Proteomes" id="UP000868636"/>
    </source>
</evidence>
<dbReference type="Gene3D" id="1.10.3290.10">
    <property type="entry name" value="Fido-like domain"/>
    <property type="match status" value="1"/>
</dbReference>
<evidence type="ECO:0000256" key="3">
    <source>
        <dbReference type="ARBA" id="ARBA00022741"/>
    </source>
</evidence>
<dbReference type="PANTHER" id="PTHR39560:SF1">
    <property type="entry name" value="PROTEIN ADENYLYLTRANSFERASE FIC-RELATED"/>
    <property type="match status" value="1"/>
</dbReference>
<dbReference type="EMBL" id="WXKQ01000005">
    <property type="protein sequence ID" value="NAG19266.1"/>
    <property type="molecule type" value="Genomic_DNA"/>
</dbReference>
<evidence type="ECO:0000256" key="1">
    <source>
        <dbReference type="ARBA" id="ARBA00022679"/>
    </source>
</evidence>
<evidence type="ECO:0000256" key="6">
    <source>
        <dbReference type="ARBA" id="ARBA00047939"/>
    </source>
</evidence>
<keyword evidence="1" id="KW-0808">Transferase</keyword>
<evidence type="ECO:0000256" key="5">
    <source>
        <dbReference type="ARBA" id="ARBA00034531"/>
    </source>
</evidence>
<evidence type="ECO:0000256" key="4">
    <source>
        <dbReference type="ARBA" id="ARBA00022840"/>
    </source>
</evidence>
<dbReference type="Proteomes" id="UP000475070">
    <property type="component" value="Unassembled WGS sequence"/>
</dbReference>
<keyword evidence="2" id="KW-0548">Nucleotidyltransferase</keyword>
<comment type="catalytic activity">
    <reaction evidence="6">
        <text>L-threonyl-[protein] + ATP = 3-O-(5'-adenylyl)-L-threonyl-[protein] + diphosphate</text>
        <dbReference type="Rhea" id="RHEA:54292"/>
        <dbReference type="Rhea" id="RHEA-COMP:11060"/>
        <dbReference type="Rhea" id="RHEA-COMP:13847"/>
        <dbReference type="ChEBI" id="CHEBI:30013"/>
        <dbReference type="ChEBI" id="CHEBI:30616"/>
        <dbReference type="ChEBI" id="CHEBI:33019"/>
        <dbReference type="ChEBI" id="CHEBI:138113"/>
        <dbReference type="EC" id="2.7.7.108"/>
    </reaction>
</comment>
<evidence type="ECO:0000256" key="2">
    <source>
        <dbReference type="ARBA" id="ARBA00022695"/>
    </source>
</evidence>
<reference evidence="10 11" key="2">
    <citation type="journal article" date="2019" name="Nat. Med.">
        <title>A library of human gut bacterial isolates paired with longitudinal multiomics data enables mechanistic microbiome research.</title>
        <authorList>
            <person name="Poyet M."/>
            <person name="Groussin M."/>
            <person name="Gibbons S.M."/>
            <person name="Avila-Pacheco J."/>
            <person name="Jiang X."/>
            <person name="Kearney S.M."/>
            <person name="Perrotta A.R."/>
            <person name="Berdy B."/>
            <person name="Zhao S."/>
            <person name="Lieberman T.D."/>
            <person name="Swanson P.K."/>
            <person name="Smith M."/>
            <person name="Roesemann S."/>
            <person name="Alexander J.E."/>
            <person name="Rich S.A."/>
            <person name="Livny J."/>
            <person name="Vlamakis H."/>
            <person name="Clish C."/>
            <person name="Bullock K."/>
            <person name="Deik A."/>
            <person name="Scott J."/>
            <person name="Pierce K.A."/>
            <person name="Xavier R.J."/>
            <person name="Alm E.J."/>
        </authorList>
    </citation>
    <scope>NUCLEOTIDE SEQUENCE [LARGE SCALE GENOMIC DNA]</scope>
    <source>
        <strain evidence="10 11">BIOML-A112</strain>
    </source>
</reference>
<dbReference type="Proteomes" id="UP000868636">
    <property type="component" value="Unassembled WGS sequence"/>
</dbReference>
<dbReference type="AlphaFoldDB" id="A0A1M0RZY6"/>
<dbReference type="PANTHER" id="PTHR39560">
    <property type="entry name" value="PROTEIN ADENYLYLTRANSFERASE FIC-RELATED"/>
    <property type="match status" value="1"/>
</dbReference>
<sequence length="337" mass="39064">MKKHIKTINGVDYLGHNALANNKIIHIKTTPSSSGKTHFYWNKGRAELIVGSKVHFPVPSIAHLERYRESFFDVGRNEIQIGDSIVWFFGKPIQPMVCATVVGARRDKGKRFLRLQPNHPDSIVPETWALYQPGNFFLVSNNRINRHRAPANIIYAAYQDELNKIEEIYAPIRTRRIILRYLTNGNLSMGEKAFKECHYELFKSIYSWAGQYRKIELVIGDRQFPTMHPSKVEKAMREFCQDFSNRYLRLVGNDRAKMLNALVYAHKELAWIHPFEDGNGRTMRLYLELVAKTRGYGFDLAASLNSKKKKRYYHFAVRKAVEGFPRILTALLNKALT</sequence>
<evidence type="ECO:0000313" key="10">
    <source>
        <dbReference type="EMBL" id="NAG19266.1"/>
    </source>
</evidence>
<dbReference type="PROSITE" id="PS51459">
    <property type="entry name" value="FIDO"/>
    <property type="match status" value="1"/>
</dbReference>
<dbReference type="Pfam" id="PF02661">
    <property type="entry name" value="Fic"/>
    <property type="match status" value="1"/>
</dbReference>